<evidence type="ECO:0000256" key="5">
    <source>
        <dbReference type="SAM" id="MobiDB-lite"/>
    </source>
</evidence>
<accession>A0A8H7S9I7</accession>
<evidence type="ECO:0000259" key="8">
    <source>
        <dbReference type="PROSITE" id="PS51140"/>
    </source>
</evidence>
<feature type="domain" description="C3H1-type" evidence="6">
    <location>
        <begin position="359"/>
        <end position="386"/>
    </location>
</feature>
<keyword evidence="2 4" id="KW-0863">Zinc-finger</keyword>
<evidence type="ECO:0000313" key="10">
    <source>
        <dbReference type="Proteomes" id="UP000646827"/>
    </source>
</evidence>
<evidence type="ECO:0000313" key="9">
    <source>
        <dbReference type="EMBL" id="KAG2224086.1"/>
    </source>
</evidence>
<dbReference type="Pfam" id="PF08590">
    <property type="entry name" value="DUF1771"/>
    <property type="match status" value="1"/>
</dbReference>
<feature type="domain" description="C3H1-type" evidence="6">
    <location>
        <begin position="335"/>
        <end position="358"/>
    </location>
</feature>
<feature type="region of interest" description="Disordered" evidence="5">
    <location>
        <begin position="123"/>
        <end position="154"/>
    </location>
</feature>
<name>A0A8H7S9I7_9FUNG</name>
<proteinExistence type="predicted"/>
<dbReference type="CDD" id="cd14279">
    <property type="entry name" value="CUE"/>
    <property type="match status" value="1"/>
</dbReference>
<feature type="domain" description="CUE" evidence="8">
    <location>
        <begin position="270"/>
        <end position="313"/>
    </location>
</feature>
<evidence type="ECO:0000256" key="3">
    <source>
        <dbReference type="ARBA" id="ARBA00022833"/>
    </source>
</evidence>
<evidence type="ECO:0000256" key="2">
    <source>
        <dbReference type="ARBA" id="ARBA00022771"/>
    </source>
</evidence>
<dbReference type="PANTHER" id="PTHR46651:SF1">
    <property type="entry name" value="SMALL MUTS RELATED FAMILY PROTEIN"/>
    <property type="match status" value="1"/>
</dbReference>
<dbReference type="SUPFAM" id="SSF160443">
    <property type="entry name" value="SMR domain-like"/>
    <property type="match status" value="1"/>
</dbReference>
<feature type="region of interest" description="Disordered" evidence="5">
    <location>
        <begin position="68"/>
        <end position="97"/>
    </location>
</feature>
<dbReference type="SUPFAM" id="SSF90229">
    <property type="entry name" value="CCCH zinc finger"/>
    <property type="match status" value="1"/>
</dbReference>
<feature type="non-terminal residue" evidence="9">
    <location>
        <position position="1"/>
    </location>
</feature>
<dbReference type="Gene3D" id="3.30.1370.210">
    <property type="match status" value="1"/>
</dbReference>
<dbReference type="PROSITE" id="PS50103">
    <property type="entry name" value="ZF_C3H1"/>
    <property type="match status" value="2"/>
</dbReference>
<feature type="region of interest" description="Disordered" evidence="5">
    <location>
        <begin position="406"/>
        <end position="426"/>
    </location>
</feature>
<dbReference type="SMART" id="SM00356">
    <property type="entry name" value="ZnF_C3H1"/>
    <property type="match status" value="2"/>
</dbReference>
<feature type="zinc finger region" description="C3H1-type" evidence="4">
    <location>
        <begin position="335"/>
        <end position="358"/>
    </location>
</feature>
<dbReference type="InterPro" id="IPR053242">
    <property type="entry name" value="PAM2-like_domain"/>
</dbReference>
<dbReference type="InterPro" id="IPR003892">
    <property type="entry name" value="CUE"/>
</dbReference>
<evidence type="ECO:0000256" key="4">
    <source>
        <dbReference type="PROSITE-ProRule" id="PRU00723"/>
    </source>
</evidence>
<dbReference type="InterPro" id="IPR013899">
    <property type="entry name" value="DUF1771"/>
</dbReference>
<dbReference type="OrthoDB" id="3247158at2759"/>
<dbReference type="PROSITE" id="PS51140">
    <property type="entry name" value="CUE"/>
    <property type="match status" value="1"/>
</dbReference>
<protein>
    <submittedName>
        <fullName evidence="9">Uncharacterized protein</fullName>
    </submittedName>
</protein>
<feature type="compositionally biased region" description="Low complexity" evidence="5">
    <location>
        <begin position="30"/>
        <end position="39"/>
    </location>
</feature>
<feature type="compositionally biased region" description="Low complexity" evidence="5">
    <location>
        <begin position="142"/>
        <end position="154"/>
    </location>
</feature>
<organism evidence="9 10">
    <name type="scientific">Circinella minor</name>
    <dbReference type="NCBI Taxonomy" id="1195481"/>
    <lineage>
        <taxon>Eukaryota</taxon>
        <taxon>Fungi</taxon>
        <taxon>Fungi incertae sedis</taxon>
        <taxon>Mucoromycota</taxon>
        <taxon>Mucoromycotina</taxon>
        <taxon>Mucoromycetes</taxon>
        <taxon>Mucorales</taxon>
        <taxon>Lichtheimiaceae</taxon>
        <taxon>Circinella</taxon>
    </lineage>
</organism>
<keyword evidence="3 4" id="KW-0862">Zinc</keyword>
<feature type="domain" description="Smr" evidence="7">
    <location>
        <begin position="620"/>
        <end position="703"/>
    </location>
</feature>
<feature type="compositionally biased region" description="Polar residues" evidence="5">
    <location>
        <begin position="125"/>
        <end position="136"/>
    </location>
</feature>
<dbReference type="Pfam" id="PF01713">
    <property type="entry name" value="Smr"/>
    <property type="match status" value="1"/>
</dbReference>
<evidence type="ECO:0000259" key="6">
    <source>
        <dbReference type="PROSITE" id="PS50103"/>
    </source>
</evidence>
<sequence>PPCDSKNDDPTHTDHARTFQLFGNSPSMTSPNPSLKLKPPASPLPERHPTILDADAPTFVPQESVTRFDPFNAQGDSNSHSDSNDYNKQSHHYDIDIDDDDDDDVVLSNHLLNAQLLDDFDVDDNSTTPSSSTIHATPSHLPITTTTPSVTNSSTTSVGINTILPTTTTATVLSPWNGSNTSWKPGLESTMKNIWENDNNNKNNSNSYNNSGEEWWDRFEPYSQEDEKEFDPTLQYYHGSLIDTDTIQDMSKLSLTDPSIEESQVENIGEDMSAIQMLESIFTDLSEAELTSTLEENEYDLDKTTESLFDRKQQQTVLTSPQQQEQYVSSSSAPPKKRQVCRHFLAGECYRKDCWFAHDLQVKVCKFWLQGSCLKGDYCEFSHHIDVNEVANKMNIQKNQPITKPARFDESEYPGLQSQKKSTTKATPITMKKTFLSSTSIDNNILPSSKTSVTVEKKQLEDDDFPSLAASAKMRTTTSPSTSSSDISKCTKPVNFAEIAKRKAQSNSKSIGSATKKRGVPLMSESRIMQRLKKPVNIPWLVTGSTLNTEYLKQREQAIQYGTLRNRFFSRATAFYLQGDGAKAKAYSNEAKYYNRLMQEMHTEASRRIFEQRNQHEAFIDLHGLHTDEALDMIEERLDNLKNSYQGVVYIITGTGHHSGAHSSKNSKLKPSVDEFLREQGYRFAETNMVGDNKGGIFAVDLTLYHHQRS</sequence>
<evidence type="ECO:0000259" key="7">
    <source>
        <dbReference type="PROSITE" id="PS50828"/>
    </source>
</evidence>
<keyword evidence="10" id="KW-1185">Reference proteome</keyword>
<dbReference type="PROSITE" id="PS50828">
    <property type="entry name" value="SMR"/>
    <property type="match status" value="1"/>
</dbReference>
<feature type="region of interest" description="Disordered" evidence="5">
    <location>
        <begin position="1"/>
        <end position="51"/>
    </location>
</feature>
<dbReference type="InterPro" id="IPR000571">
    <property type="entry name" value="Znf_CCCH"/>
</dbReference>
<dbReference type="SMART" id="SM01162">
    <property type="entry name" value="DUF1771"/>
    <property type="match status" value="1"/>
</dbReference>
<dbReference type="AlphaFoldDB" id="A0A8H7S9I7"/>
<dbReference type="InterPro" id="IPR036855">
    <property type="entry name" value="Znf_CCCH_sf"/>
</dbReference>
<feature type="zinc finger region" description="C3H1-type" evidence="4">
    <location>
        <begin position="359"/>
        <end position="386"/>
    </location>
</feature>
<dbReference type="GO" id="GO:0008270">
    <property type="term" value="F:zinc ion binding"/>
    <property type="evidence" value="ECO:0007669"/>
    <property type="project" value="UniProtKB-KW"/>
</dbReference>
<dbReference type="PANTHER" id="PTHR46651">
    <property type="entry name" value="POLYADENYLATE-BINDING PROTEIN-INTERACTING PROTEIN 7"/>
    <property type="match status" value="1"/>
</dbReference>
<feature type="compositionally biased region" description="Low complexity" evidence="5">
    <location>
        <begin position="76"/>
        <end position="87"/>
    </location>
</feature>
<feature type="compositionally biased region" description="Basic and acidic residues" evidence="5">
    <location>
        <begin position="1"/>
        <end position="17"/>
    </location>
</feature>
<dbReference type="GO" id="GO:0043130">
    <property type="term" value="F:ubiquitin binding"/>
    <property type="evidence" value="ECO:0007669"/>
    <property type="project" value="InterPro"/>
</dbReference>
<dbReference type="InterPro" id="IPR036063">
    <property type="entry name" value="Smr_dom_sf"/>
</dbReference>
<dbReference type="SMART" id="SM00463">
    <property type="entry name" value="SMR"/>
    <property type="match status" value="1"/>
</dbReference>
<dbReference type="EMBL" id="JAEPRB010000049">
    <property type="protein sequence ID" value="KAG2224086.1"/>
    <property type="molecule type" value="Genomic_DNA"/>
</dbReference>
<keyword evidence="1 4" id="KW-0479">Metal-binding</keyword>
<dbReference type="Gene3D" id="3.30.1370.110">
    <property type="match status" value="1"/>
</dbReference>
<reference evidence="9 10" key="1">
    <citation type="submission" date="2020-12" db="EMBL/GenBank/DDBJ databases">
        <title>Metabolic potential, ecology and presence of endohyphal bacteria is reflected in genomic diversity of Mucoromycotina.</title>
        <authorList>
            <person name="Muszewska A."/>
            <person name="Okrasinska A."/>
            <person name="Steczkiewicz K."/>
            <person name="Drgas O."/>
            <person name="Orlowska M."/>
            <person name="Perlinska-Lenart U."/>
            <person name="Aleksandrzak-Piekarczyk T."/>
            <person name="Szatraj K."/>
            <person name="Zielenkiewicz U."/>
            <person name="Pilsyk S."/>
            <person name="Malc E."/>
            <person name="Mieczkowski P."/>
            <person name="Kruszewska J.S."/>
            <person name="Biernat P."/>
            <person name="Pawlowska J."/>
        </authorList>
    </citation>
    <scope>NUCLEOTIDE SEQUENCE [LARGE SCALE GENOMIC DNA]</scope>
    <source>
        <strain evidence="9 10">CBS 142.35</strain>
    </source>
</reference>
<gene>
    <name evidence="9" type="ORF">INT45_004967</name>
</gene>
<evidence type="ECO:0000256" key="1">
    <source>
        <dbReference type="ARBA" id="ARBA00022723"/>
    </source>
</evidence>
<feature type="compositionally biased region" description="Polar residues" evidence="5">
    <location>
        <begin position="416"/>
        <end position="426"/>
    </location>
</feature>
<comment type="caution">
    <text evidence="9">The sequence shown here is derived from an EMBL/GenBank/DDBJ whole genome shotgun (WGS) entry which is preliminary data.</text>
</comment>
<dbReference type="Proteomes" id="UP000646827">
    <property type="component" value="Unassembled WGS sequence"/>
</dbReference>
<dbReference type="InterPro" id="IPR002625">
    <property type="entry name" value="Smr_dom"/>
</dbReference>